<dbReference type="OrthoDB" id="10016089at2759"/>
<reference evidence="2" key="1">
    <citation type="submission" date="2021-02" db="EMBL/GenBank/DDBJ databases">
        <authorList>
            <person name="Nowell W R."/>
        </authorList>
    </citation>
    <scope>NUCLEOTIDE SEQUENCE</scope>
</reference>
<evidence type="ECO:0000313" key="3">
    <source>
        <dbReference type="EMBL" id="CAF1662036.1"/>
    </source>
</evidence>
<accession>A0A815X1E6</accession>
<feature type="domain" description="Methyltransferase" evidence="1">
    <location>
        <begin position="66"/>
        <end position="160"/>
    </location>
</feature>
<name>A0A815X1E6_9BILA</name>
<dbReference type="InterPro" id="IPR029063">
    <property type="entry name" value="SAM-dependent_MTases_sf"/>
</dbReference>
<sequence length="275" mass="30669">MANKLNESDYDQNSLAEKFIAFQGLNFNDSVDKHNVMVNFDTDYILFLIKRGLSYVKLNFPVECALDVGCGAGNICRFLIEEKLAEYVVGVDNSHDMLKYAKAGSNDDTVHYNYVNVNVATDDLITVVGKKVPLIVQTYMLIHAETSDQLLYILSNIAKVSCGLFVGIIPNPNLDLTSDAAKKLIKYGTKFTLLEEENSVKDGMAYQVTYEHGTPGEITLVDHWYSAATYERLFEQAGFKFLEWVPVEAIGNKDNASLADLTETASVIGFIVRKM</sequence>
<dbReference type="CDD" id="cd02440">
    <property type="entry name" value="AdoMet_MTases"/>
    <property type="match status" value="1"/>
</dbReference>
<dbReference type="EMBL" id="CAJNOI010004803">
    <property type="protein sequence ID" value="CAF1553414.1"/>
    <property type="molecule type" value="Genomic_DNA"/>
</dbReference>
<dbReference type="Proteomes" id="UP000663832">
    <property type="component" value="Unassembled WGS sequence"/>
</dbReference>
<protein>
    <recommendedName>
        <fullName evidence="1">Methyltransferase domain-containing protein</fullName>
    </recommendedName>
</protein>
<evidence type="ECO:0000313" key="5">
    <source>
        <dbReference type="Proteomes" id="UP000663877"/>
    </source>
</evidence>
<gene>
    <name evidence="2" type="ORF">BJG266_LOCUS46413</name>
    <name evidence="3" type="ORF">QVE165_LOCUS63446</name>
</gene>
<dbReference type="SUPFAM" id="SSF53335">
    <property type="entry name" value="S-adenosyl-L-methionine-dependent methyltransferases"/>
    <property type="match status" value="1"/>
</dbReference>
<dbReference type="Pfam" id="PF13649">
    <property type="entry name" value="Methyltransf_25"/>
    <property type="match status" value="1"/>
</dbReference>
<evidence type="ECO:0000259" key="1">
    <source>
        <dbReference type="Pfam" id="PF13649"/>
    </source>
</evidence>
<comment type="caution">
    <text evidence="2">The sequence shown here is derived from an EMBL/GenBank/DDBJ whole genome shotgun (WGS) entry which is preliminary data.</text>
</comment>
<keyword evidence="4" id="KW-1185">Reference proteome</keyword>
<evidence type="ECO:0000313" key="2">
    <source>
        <dbReference type="EMBL" id="CAF1553414.1"/>
    </source>
</evidence>
<dbReference type="InterPro" id="IPR041698">
    <property type="entry name" value="Methyltransf_25"/>
</dbReference>
<dbReference type="Proteomes" id="UP000663877">
    <property type="component" value="Unassembled WGS sequence"/>
</dbReference>
<organism evidence="2 5">
    <name type="scientific">Adineta steineri</name>
    <dbReference type="NCBI Taxonomy" id="433720"/>
    <lineage>
        <taxon>Eukaryota</taxon>
        <taxon>Metazoa</taxon>
        <taxon>Spiralia</taxon>
        <taxon>Gnathifera</taxon>
        <taxon>Rotifera</taxon>
        <taxon>Eurotatoria</taxon>
        <taxon>Bdelloidea</taxon>
        <taxon>Adinetida</taxon>
        <taxon>Adinetidae</taxon>
        <taxon>Adineta</taxon>
    </lineage>
</organism>
<evidence type="ECO:0000313" key="4">
    <source>
        <dbReference type="Proteomes" id="UP000663832"/>
    </source>
</evidence>
<dbReference type="AlphaFoldDB" id="A0A815X1E6"/>
<dbReference type="Gene3D" id="3.40.50.150">
    <property type="entry name" value="Vaccinia Virus protein VP39"/>
    <property type="match status" value="1"/>
</dbReference>
<proteinExistence type="predicted"/>
<dbReference type="EMBL" id="CAJNOM010005203">
    <property type="protein sequence ID" value="CAF1662036.1"/>
    <property type="molecule type" value="Genomic_DNA"/>
</dbReference>